<sequence>MFKISNLKVSTFLILFFSFFYSFSQSNHKINYIRFSYKISNIVFSDVDVTINEDFSSRKVKYHMDIVNYDGMTKISRRKTLNEEDFKKIVEALNRLKISEIIENFETGLDGTHTEIEFGTFFYNTINLKLWGVHKSQKETTLKSFIEVVELILDFAKIKIEDYN</sequence>
<accession>A0ABM7S9D7</accession>
<name>A0ABM7S9D7_9FLAO</name>
<evidence type="ECO:0000313" key="2">
    <source>
        <dbReference type="Proteomes" id="UP000825258"/>
    </source>
</evidence>
<proteinExistence type="predicted"/>
<organism evidence="1 2">
    <name type="scientific">Flavobacterium okayamense</name>
    <dbReference type="NCBI Taxonomy" id="2830782"/>
    <lineage>
        <taxon>Bacteria</taxon>
        <taxon>Pseudomonadati</taxon>
        <taxon>Bacteroidota</taxon>
        <taxon>Flavobacteriia</taxon>
        <taxon>Flavobacteriales</taxon>
        <taxon>Flavobacteriaceae</taxon>
        <taxon>Flavobacterium</taxon>
    </lineage>
</organism>
<protein>
    <submittedName>
        <fullName evidence="1">Uncharacterized protein</fullName>
    </submittedName>
</protein>
<dbReference type="Proteomes" id="UP000825258">
    <property type="component" value="Chromosome"/>
</dbReference>
<dbReference type="EMBL" id="AP024749">
    <property type="protein sequence ID" value="BCY27968.1"/>
    <property type="molecule type" value="Genomic_DNA"/>
</dbReference>
<keyword evidence="2" id="KW-1185">Reference proteome</keyword>
<dbReference type="RefSeq" id="WP_221259568.1">
    <property type="nucleotide sequence ID" value="NZ_AP024749.1"/>
</dbReference>
<gene>
    <name evidence="1" type="ORF">KK2020170_08360</name>
</gene>
<reference evidence="1 2" key="1">
    <citation type="submission" date="2021-06" db="EMBL/GenBank/DDBJ databases">
        <title>Whole genome sequences of Flavobacterium sp. KK2020170 and assembly.</title>
        <authorList>
            <person name="Kitahara K."/>
            <person name="Miyoshi S."/>
            <person name="Uesaka K."/>
        </authorList>
    </citation>
    <scope>NUCLEOTIDE SEQUENCE [LARGE SCALE GENOMIC DNA]</scope>
    <source>
        <strain evidence="1 2">KK2020170</strain>
    </source>
</reference>
<evidence type="ECO:0000313" key="1">
    <source>
        <dbReference type="EMBL" id="BCY27968.1"/>
    </source>
</evidence>